<dbReference type="EMBL" id="CZAP01000001">
    <property type="protein sequence ID" value="CUO79029.1"/>
    <property type="molecule type" value="Genomic_DNA"/>
</dbReference>
<evidence type="ECO:0000313" key="2">
    <source>
        <dbReference type="EMBL" id="CUO79029.1"/>
    </source>
</evidence>
<sequence length="446" mass="50985">MYATTIGRTFLKAYNCKFKTEYTAKSFFEDVFVPLFFDHHKYMMTAGNSPLENSFGKIPKRSSGDDMIKQKKPFETPERRQERINKMIHKIETEKADASIAIGYGVVDATAATTGQISSIAFPDNKEDIYLSWIGAGLGIGVVGGLTILFNHEQILLDIFEGWHYYRQYLEKIPLLKGNQINTWNGRWISQRYGREYDSDDPLMNFNPLVPMSDGLFNLQTVPWAEVIVGIARNNPTSNMVGYLYSIGQTNTTVGFIPFKLQDIIRPSQLYAKIFGESVWMQNRKKVEALYGTAIGLRAACQAGCIGIPAMEPKGLRAFFPTEKGMKKISYKGDEEQKITFNTYLIWILAMLNNEKLWDMSREFAELLLKYEAGAGKGRKDRTNNVNQLLESVSTKQFLLNLIPIVKDEEERTGYENMGKMVNMMPKDNFPYFNTLIRFQYALLNK</sequence>
<dbReference type="RefSeq" id="WP_055298172.1">
    <property type="nucleotide sequence ID" value="NZ_CZAP01000001.1"/>
</dbReference>
<keyword evidence="1" id="KW-0472">Membrane</keyword>
<gene>
    <name evidence="2" type="ORF">ERS852511_00081</name>
</gene>
<feature type="transmembrane region" description="Helical" evidence="1">
    <location>
        <begin position="129"/>
        <end position="150"/>
    </location>
</feature>
<name>A0A174I1T1_BACT4</name>
<proteinExistence type="predicted"/>
<evidence type="ECO:0000256" key="1">
    <source>
        <dbReference type="SAM" id="Phobius"/>
    </source>
</evidence>
<reference evidence="2 3" key="1">
    <citation type="submission" date="2015-09" db="EMBL/GenBank/DDBJ databases">
        <authorList>
            <consortium name="Pathogen Informatics"/>
        </authorList>
    </citation>
    <scope>NUCLEOTIDE SEQUENCE [LARGE SCALE GENOMIC DNA]</scope>
    <source>
        <strain evidence="2 3">2789STDY5834899</strain>
    </source>
</reference>
<protein>
    <recommendedName>
        <fullName evidence="4">Transmembrane protein</fullName>
    </recommendedName>
</protein>
<evidence type="ECO:0008006" key="4">
    <source>
        <dbReference type="Google" id="ProtNLM"/>
    </source>
</evidence>
<dbReference type="Proteomes" id="UP000095576">
    <property type="component" value="Unassembled WGS sequence"/>
</dbReference>
<keyword evidence="1" id="KW-0812">Transmembrane</keyword>
<dbReference type="AlphaFoldDB" id="A0A174I1T1"/>
<evidence type="ECO:0000313" key="3">
    <source>
        <dbReference type="Proteomes" id="UP000095576"/>
    </source>
</evidence>
<keyword evidence="1" id="KW-1133">Transmembrane helix</keyword>
<accession>A0A174I1T1</accession>
<organism evidence="2 3">
    <name type="scientific">Bacteroides thetaiotaomicron</name>
    <dbReference type="NCBI Taxonomy" id="818"/>
    <lineage>
        <taxon>Bacteria</taxon>
        <taxon>Pseudomonadati</taxon>
        <taxon>Bacteroidota</taxon>
        <taxon>Bacteroidia</taxon>
        <taxon>Bacteroidales</taxon>
        <taxon>Bacteroidaceae</taxon>
        <taxon>Bacteroides</taxon>
    </lineage>
</organism>